<dbReference type="STRING" id="679926.Mpet_0248"/>
<gene>
    <name evidence="3" type="ordered locus">Mpet_0248</name>
</gene>
<dbReference type="OrthoDB" id="105879at2157"/>
<name>E1RF78_METP4</name>
<evidence type="ECO:0000256" key="1">
    <source>
        <dbReference type="ARBA" id="ARBA00022679"/>
    </source>
</evidence>
<keyword evidence="3" id="KW-0489">Methyltransferase</keyword>
<dbReference type="GeneID" id="9742691"/>
<dbReference type="Gene3D" id="3.40.50.150">
    <property type="entry name" value="Vaccinia Virus protein VP39"/>
    <property type="match status" value="1"/>
</dbReference>
<proteinExistence type="predicted"/>
<dbReference type="GO" id="GO:0032259">
    <property type="term" value="P:methylation"/>
    <property type="evidence" value="ECO:0007669"/>
    <property type="project" value="UniProtKB-KW"/>
</dbReference>
<dbReference type="InterPro" id="IPR041698">
    <property type="entry name" value="Methyltransf_25"/>
</dbReference>
<dbReference type="Gene3D" id="2.20.25.110">
    <property type="entry name" value="S-adenosyl-L-methionine-dependent methyltransferases"/>
    <property type="match status" value="1"/>
</dbReference>
<dbReference type="PANTHER" id="PTHR43861:SF3">
    <property type="entry name" value="PUTATIVE (AFU_ORTHOLOGUE AFUA_2G14390)-RELATED"/>
    <property type="match status" value="1"/>
</dbReference>
<dbReference type="Pfam" id="PF13649">
    <property type="entry name" value="Methyltransf_25"/>
    <property type="match status" value="1"/>
</dbReference>
<sequence>MDLKRFERITQKPPIYEKGNCEMWNDDHISKILLETHLSQESDLASRRKPAIEKTVGWILDRLGKENAKILDLGCGPGLYCEMLTEAGHDVTGVDLSKRSIDYAKKSAEESGLNIEYINKNYLDLDLSEKFDLVMMIFCDFDVLNPDERDNLLEKIYSVLKPGGMFVFDTMNDNTPAIMNPGEKSWEATASGGFWRAEPYLALTESFHYEDEKVILSQTIIYSEPDDYRIYRFWTNYYNSSDLKQILEGRGFSDVTCYENVLSTEDFYCAETVDFYTAIK</sequence>
<keyword evidence="4" id="KW-1185">Reference proteome</keyword>
<dbReference type="eggNOG" id="arCOG01791">
    <property type="taxonomic scope" value="Archaea"/>
</dbReference>
<dbReference type="GO" id="GO:0008168">
    <property type="term" value="F:methyltransferase activity"/>
    <property type="evidence" value="ECO:0007669"/>
    <property type="project" value="UniProtKB-KW"/>
</dbReference>
<dbReference type="HOGENOM" id="CLU_069129_3_0_2"/>
<accession>E1RF78</accession>
<feature type="domain" description="Methyltransferase" evidence="2">
    <location>
        <begin position="70"/>
        <end position="164"/>
    </location>
</feature>
<evidence type="ECO:0000259" key="2">
    <source>
        <dbReference type="Pfam" id="PF13649"/>
    </source>
</evidence>
<organism evidence="3 4">
    <name type="scientific">Methanolacinia petrolearia (strain DSM 11571 / OCM 486 / SEBR 4847)</name>
    <name type="common">Methanoplanus petrolearius</name>
    <dbReference type="NCBI Taxonomy" id="679926"/>
    <lineage>
        <taxon>Archaea</taxon>
        <taxon>Methanobacteriati</taxon>
        <taxon>Methanobacteriota</taxon>
        <taxon>Stenosarchaea group</taxon>
        <taxon>Methanomicrobia</taxon>
        <taxon>Methanomicrobiales</taxon>
        <taxon>Methanomicrobiaceae</taxon>
        <taxon>Methanolacinia</taxon>
    </lineage>
</organism>
<evidence type="ECO:0000313" key="4">
    <source>
        <dbReference type="Proteomes" id="UP000006565"/>
    </source>
</evidence>
<dbReference type="SUPFAM" id="SSF53335">
    <property type="entry name" value="S-adenosyl-L-methionine-dependent methyltransferases"/>
    <property type="match status" value="1"/>
</dbReference>
<dbReference type="CDD" id="cd02440">
    <property type="entry name" value="AdoMet_MTases"/>
    <property type="match status" value="1"/>
</dbReference>
<keyword evidence="1 3" id="KW-0808">Transferase</keyword>
<dbReference type="AlphaFoldDB" id="E1RF78"/>
<dbReference type="Proteomes" id="UP000006565">
    <property type="component" value="Chromosome"/>
</dbReference>
<dbReference type="KEGG" id="mpi:Mpet_0248"/>
<dbReference type="EMBL" id="CP002117">
    <property type="protein sequence ID" value="ADN35026.1"/>
    <property type="molecule type" value="Genomic_DNA"/>
</dbReference>
<protein>
    <submittedName>
        <fullName evidence="3">Methyltransferase type 11</fullName>
    </submittedName>
</protein>
<dbReference type="PANTHER" id="PTHR43861">
    <property type="entry name" value="TRANS-ACONITATE 2-METHYLTRANSFERASE-RELATED"/>
    <property type="match status" value="1"/>
</dbReference>
<evidence type="ECO:0000313" key="3">
    <source>
        <dbReference type="EMBL" id="ADN35026.1"/>
    </source>
</evidence>
<dbReference type="InterPro" id="IPR029063">
    <property type="entry name" value="SAM-dependent_MTases_sf"/>
</dbReference>
<reference evidence="3 4" key="1">
    <citation type="journal article" date="2010" name="Stand. Genomic Sci.">
        <title>Complete genome sequence of Methanoplanus petrolearius type strain (SEBR 4847).</title>
        <authorList>
            <person name="Brambilla E."/>
            <person name="Djao O.D."/>
            <person name="Daligault H."/>
            <person name="Lapidus A."/>
            <person name="Lucas S."/>
            <person name="Hammon N."/>
            <person name="Nolan M."/>
            <person name="Tice H."/>
            <person name="Cheng J.F."/>
            <person name="Han C."/>
            <person name="Tapia R."/>
            <person name="Goodwin L."/>
            <person name="Pitluck S."/>
            <person name="Liolios K."/>
            <person name="Ivanova N."/>
            <person name="Mavromatis K."/>
            <person name="Mikhailova N."/>
            <person name="Pati A."/>
            <person name="Chen A."/>
            <person name="Palaniappan K."/>
            <person name="Land M."/>
            <person name="Hauser L."/>
            <person name="Chang Y.J."/>
            <person name="Jeffries C.D."/>
            <person name="Rohde M."/>
            <person name="Spring S."/>
            <person name="Sikorski J."/>
            <person name="Goker M."/>
            <person name="Woyke T."/>
            <person name="Bristow J."/>
            <person name="Eisen J.A."/>
            <person name="Markowitz V."/>
            <person name="Hugenholtz P."/>
            <person name="Kyrpides N.C."/>
            <person name="Klenk H.P."/>
        </authorList>
    </citation>
    <scope>NUCLEOTIDE SEQUENCE [LARGE SCALE GENOMIC DNA]</scope>
    <source>
        <strain evidence="4">DSM 11571 / OCM 486 / SEBR 4847</strain>
    </source>
</reference>
<dbReference type="RefSeq" id="WP_013328205.1">
    <property type="nucleotide sequence ID" value="NC_014507.1"/>
</dbReference>